<reference evidence="1" key="1">
    <citation type="journal article" date="2014" name="Front. Microbiol.">
        <title>High frequency of phylogenetically diverse reductive dehalogenase-homologous genes in deep subseafloor sedimentary metagenomes.</title>
        <authorList>
            <person name="Kawai M."/>
            <person name="Futagami T."/>
            <person name="Toyoda A."/>
            <person name="Takaki Y."/>
            <person name="Nishi S."/>
            <person name="Hori S."/>
            <person name="Arai W."/>
            <person name="Tsubouchi T."/>
            <person name="Morono Y."/>
            <person name="Uchiyama I."/>
            <person name="Ito T."/>
            <person name="Fujiyama A."/>
            <person name="Inagaki F."/>
            <person name="Takami H."/>
        </authorList>
    </citation>
    <scope>NUCLEOTIDE SEQUENCE</scope>
    <source>
        <strain evidence="1">Expedition CK06-06</strain>
    </source>
</reference>
<sequence length="43" mass="4933">MTYIVIFQTGWQSEDVKIAGYSNRAYVAEAEATKVREEYEMPG</sequence>
<proteinExistence type="predicted"/>
<organism evidence="1">
    <name type="scientific">marine sediment metagenome</name>
    <dbReference type="NCBI Taxonomy" id="412755"/>
    <lineage>
        <taxon>unclassified sequences</taxon>
        <taxon>metagenomes</taxon>
        <taxon>ecological metagenomes</taxon>
    </lineage>
</organism>
<comment type="caution">
    <text evidence="1">The sequence shown here is derived from an EMBL/GenBank/DDBJ whole genome shotgun (WGS) entry which is preliminary data.</text>
</comment>
<feature type="non-terminal residue" evidence="1">
    <location>
        <position position="43"/>
    </location>
</feature>
<evidence type="ECO:0000313" key="1">
    <source>
        <dbReference type="EMBL" id="GAG52496.1"/>
    </source>
</evidence>
<protein>
    <submittedName>
        <fullName evidence="1">Uncharacterized protein</fullName>
    </submittedName>
</protein>
<accession>X0ZWT3</accession>
<name>X0ZWT3_9ZZZZ</name>
<dbReference type="EMBL" id="BARS01054913">
    <property type="protein sequence ID" value="GAG52496.1"/>
    <property type="molecule type" value="Genomic_DNA"/>
</dbReference>
<dbReference type="AlphaFoldDB" id="X0ZWT3"/>
<gene>
    <name evidence="1" type="ORF">S01H1_81194</name>
</gene>